<name>A0A4Y2HP94_ARAVE</name>
<keyword evidence="2" id="KW-1185">Reference proteome</keyword>
<comment type="caution">
    <text evidence="1">The sequence shown here is derived from an EMBL/GenBank/DDBJ whole genome shotgun (WGS) entry which is preliminary data.</text>
</comment>
<accession>A0A4Y2HP94</accession>
<dbReference type="AlphaFoldDB" id="A0A4Y2HP94"/>
<dbReference type="EMBL" id="BGPR01002060">
    <property type="protein sequence ID" value="GBM67070.1"/>
    <property type="molecule type" value="Genomic_DNA"/>
</dbReference>
<evidence type="ECO:0000313" key="2">
    <source>
        <dbReference type="Proteomes" id="UP000499080"/>
    </source>
</evidence>
<reference evidence="1 2" key="1">
    <citation type="journal article" date="2019" name="Sci. Rep.">
        <title>Orb-weaving spider Araneus ventricosus genome elucidates the spidroin gene catalogue.</title>
        <authorList>
            <person name="Kono N."/>
            <person name="Nakamura H."/>
            <person name="Ohtoshi R."/>
            <person name="Moran D.A.P."/>
            <person name="Shinohara A."/>
            <person name="Yoshida Y."/>
            <person name="Fujiwara M."/>
            <person name="Mori M."/>
            <person name="Tomita M."/>
            <person name="Arakawa K."/>
        </authorList>
    </citation>
    <scope>NUCLEOTIDE SEQUENCE [LARGE SCALE GENOMIC DNA]</scope>
</reference>
<dbReference type="Proteomes" id="UP000499080">
    <property type="component" value="Unassembled WGS sequence"/>
</dbReference>
<gene>
    <name evidence="1" type="ORF">AVEN_74813_1</name>
</gene>
<sequence length="114" mass="13312">MDRVSGLPRRVCEQFLQNQILPFSWRTQRDSRNVFEGSSSFSANTLRNSKVKSTNLGVFLRLGIHERCTPRKFDRPTSKLVVSAKKEENWSDVVGTLDFQPIWTFIRYIWTFGP</sequence>
<evidence type="ECO:0000313" key="1">
    <source>
        <dbReference type="EMBL" id="GBM67070.1"/>
    </source>
</evidence>
<protein>
    <submittedName>
        <fullName evidence="1">Uncharacterized protein</fullName>
    </submittedName>
</protein>
<organism evidence="1 2">
    <name type="scientific">Araneus ventricosus</name>
    <name type="common">Orbweaver spider</name>
    <name type="synonym">Epeira ventricosa</name>
    <dbReference type="NCBI Taxonomy" id="182803"/>
    <lineage>
        <taxon>Eukaryota</taxon>
        <taxon>Metazoa</taxon>
        <taxon>Ecdysozoa</taxon>
        <taxon>Arthropoda</taxon>
        <taxon>Chelicerata</taxon>
        <taxon>Arachnida</taxon>
        <taxon>Araneae</taxon>
        <taxon>Araneomorphae</taxon>
        <taxon>Entelegynae</taxon>
        <taxon>Araneoidea</taxon>
        <taxon>Araneidae</taxon>
        <taxon>Araneus</taxon>
    </lineage>
</organism>
<proteinExistence type="predicted"/>